<reference evidence="1 2" key="1">
    <citation type="submission" date="2021-08" db="EMBL/GenBank/DDBJ databases">
        <title>Draft Genome Sequence of Phanerochaete sordida strain YK-624.</title>
        <authorList>
            <person name="Mori T."/>
            <person name="Dohra H."/>
            <person name="Suzuki T."/>
            <person name="Kawagishi H."/>
            <person name="Hirai H."/>
        </authorList>
    </citation>
    <scope>NUCLEOTIDE SEQUENCE [LARGE SCALE GENOMIC DNA]</scope>
    <source>
        <strain evidence="1 2">YK-624</strain>
    </source>
</reference>
<protein>
    <submittedName>
        <fullName evidence="1">Uncharacterized protein</fullName>
    </submittedName>
</protein>
<organism evidence="1 2">
    <name type="scientific">Phanerochaete sordida</name>
    <dbReference type="NCBI Taxonomy" id="48140"/>
    <lineage>
        <taxon>Eukaryota</taxon>
        <taxon>Fungi</taxon>
        <taxon>Dikarya</taxon>
        <taxon>Basidiomycota</taxon>
        <taxon>Agaricomycotina</taxon>
        <taxon>Agaricomycetes</taxon>
        <taxon>Polyporales</taxon>
        <taxon>Phanerochaetaceae</taxon>
        <taxon>Phanerochaete</taxon>
    </lineage>
</organism>
<sequence length="588" mass="66448">METSPPPAGLTALQASLWQHILEHPGEECFRPLLGLTGDYRLTPDGDTPLQFGENEPNPENWRHFLSPNLAGNINTLRLDLATVRNRPVWDAIVRTAPASFPLPQLHTLHISMDQVPEQIDFACRFIKHTVHDLTLLIFPTHRRMAFRSDTPRDDYRPIGQIETFLDDVRHTWYPEGTVAGPSLPLERLYECVQLCTETERLQFVVSDVKTAYNTYTKLVDMVRKLRKLRTLVLARHTACAPILCLLSSLPALQYFGAFQAEFPLTAVLHREYDEDVIGYYTFWNLWGETEDQRTQQSVVNIQKPMRKTLTALTLEIDPAQFLTVAQKWTEKEICCEAVTRLYLHCSTSESGIQEEESEAHDLLALLPGIFPALRELRVGPLRWNGHSANEPGTPRFCVTAAALRALVPLPALEVLTLDAAYAPCVSAAEWAEVLPSWPRLRVLRLPSTQALYVRAPTVPLDTLLCVFERHCPQIEELYVAASAAVAGPQGTWRYPPALRELSLAHGHMVPDVERFDACLQPLAARGGAVWTVPLYHYDERPRMDWEAIYFNVKRAHNRAFTASITGVGLDQALADEYDALAPWRITI</sequence>
<comment type="caution">
    <text evidence="1">The sequence shown here is derived from an EMBL/GenBank/DDBJ whole genome shotgun (WGS) entry which is preliminary data.</text>
</comment>
<evidence type="ECO:0000313" key="1">
    <source>
        <dbReference type="EMBL" id="GJE88229.1"/>
    </source>
</evidence>
<accession>A0A9P3G5H0</accession>
<dbReference type="Gene3D" id="3.80.10.10">
    <property type="entry name" value="Ribonuclease Inhibitor"/>
    <property type="match status" value="1"/>
</dbReference>
<dbReference type="Proteomes" id="UP000703269">
    <property type="component" value="Unassembled WGS sequence"/>
</dbReference>
<dbReference type="EMBL" id="BPQB01000008">
    <property type="protein sequence ID" value="GJE88229.1"/>
    <property type="molecule type" value="Genomic_DNA"/>
</dbReference>
<evidence type="ECO:0000313" key="2">
    <source>
        <dbReference type="Proteomes" id="UP000703269"/>
    </source>
</evidence>
<dbReference type="AlphaFoldDB" id="A0A9P3G5H0"/>
<dbReference type="InterPro" id="IPR032675">
    <property type="entry name" value="LRR_dom_sf"/>
</dbReference>
<gene>
    <name evidence="1" type="ORF">PsYK624_043120</name>
</gene>
<keyword evidence="2" id="KW-1185">Reference proteome</keyword>
<name>A0A9P3G5H0_9APHY</name>
<proteinExistence type="predicted"/>